<keyword evidence="2" id="KW-1185">Reference proteome</keyword>
<keyword evidence="1" id="KW-0067">ATP-binding</keyword>
<proteinExistence type="predicted"/>
<name>A0ABT6PYK4_9PROT</name>
<dbReference type="InterPro" id="IPR027417">
    <property type="entry name" value="P-loop_NTPase"/>
</dbReference>
<accession>A0ABT6PYK4</accession>
<keyword evidence="1" id="KW-0547">Nucleotide-binding</keyword>
<evidence type="ECO:0000313" key="1">
    <source>
        <dbReference type="EMBL" id="MDI2089933.1"/>
    </source>
</evidence>
<protein>
    <submittedName>
        <fullName evidence="1">ABC transporter ATP-binding protein</fullName>
    </submittedName>
</protein>
<dbReference type="GO" id="GO:0005524">
    <property type="term" value="F:ATP binding"/>
    <property type="evidence" value="ECO:0007669"/>
    <property type="project" value="UniProtKB-KW"/>
</dbReference>
<gene>
    <name evidence="1" type="ORF">QJV27_00835</name>
</gene>
<dbReference type="PANTHER" id="PTHR24220:SF86">
    <property type="entry name" value="ABC TRANSPORTER ABCH.1"/>
    <property type="match status" value="1"/>
</dbReference>
<comment type="caution">
    <text evidence="1">The sequence shown here is derived from an EMBL/GenBank/DDBJ whole genome shotgun (WGS) entry which is preliminary data.</text>
</comment>
<dbReference type="InterPro" id="IPR015854">
    <property type="entry name" value="ABC_transpr_LolD-like"/>
</dbReference>
<organism evidence="1 2">
    <name type="scientific">Commensalibacter oyaizuii</name>
    <dbReference type="NCBI Taxonomy" id="3043873"/>
    <lineage>
        <taxon>Bacteria</taxon>
        <taxon>Pseudomonadati</taxon>
        <taxon>Pseudomonadota</taxon>
        <taxon>Alphaproteobacteria</taxon>
        <taxon>Acetobacterales</taxon>
        <taxon>Acetobacteraceae</taxon>
    </lineage>
</organism>
<dbReference type="PANTHER" id="PTHR24220">
    <property type="entry name" value="IMPORT ATP-BINDING PROTEIN"/>
    <property type="match status" value="1"/>
</dbReference>
<dbReference type="Proteomes" id="UP001431634">
    <property type="component" value="Unassembled WGS sequence"/>
</dbReference>
<dbReference type="RefSeq" id="WP_281447097.1">
    <property type="nucleotide sequence ID" value="NZ_JASBAO010000001.1"/>
</dbReference>
<dbReference type="SUPFAM" id="SSF52540">
    <property type="entry name" value="P-loop containing nucleoside triphosphate hydrolases"/>
    <property type="match status" value="1"/>
</dbReference>
<reference evidence="1" key="1">
    <citation type="submission" date="2023-05" db="EMBL/GenBank/DDBJ databases">
        <title>Whole genome sequence of Commensalibacter sp.</title>
        <authorList>
            <person name="Charoenyingcharoen P."/>
            <person name="Yukphan P."/>
        </authorList>
    </citation>
    <scope>NUCLEOTIDE SEQUENCE</scope>
    <source>
        <strain evidence="1">TBRC 16381</strain>
    </source>
</reference>
<evidence type="ECO:0000313" key="2">
    <source>
        <dbReference type="Proteomes" id="UP001431634"/>
    </source>
</evidence>
<dbReference type="EMBL" id="JASBAO010000001">
    <property type="protein sequence ID" value="MDI2089933.1"/>
    <property type="molecule type" value="Genomic_DNA"/>
</dbReference>
<dbReference type="Gene3D" id="3.40.50.300">
    <property type="entry name" value="P-loop containing nucleotide triphosphate hydrolases"/>
    <property type="match status" value="1"/>
</dbReference>
<sequence length="230" mass="25700">MATKVLLELENAKPSFDESSLPPVAFNLKVRAGECVLIECRDLEAASVFADLCSGLVHLREGTVHFKGLNWVSLHEPRLSALRGRIGRVFQKGGWMDMYSVGINILLPMLHHTSVDIDKLIAQALVLCHHFGYPGLPTDVPRQMTSIDLARAACVRALLGTPDLLLLEYPAEGYAIELMVPLLEMLNVAQNRGVGVICFTRQLSLWNDYKERVTHWMRLQEKGLTSVRLV</sequence>